<dbReference type="EMBL" id="BARS01056174">
    <property type="protein sequence ID" value="GAG52066.1"/>
    <property type="molecule type" value="Genomic_DNA"/>
</dbReference>
<sequence length="141" mass="15789">MEKGREKNEHHNDAIVIAARQVPDAAPVIEVAPETVKQTIGGARLFDTNPVERAADGKYYQRTPVLAEVGGIARKQLRAVVDERKRELLAGEFDRYEVKGNRPLPVAALGRLPFKSVRLRKADCTDSNTRLMRTGHRFKVC</sequence>
<name>X0ZVF0_9ZZZZ</name>
<organism evidence="1">
    <name type="scientific">marine sediment metagenome</name>
    <dbReference type="NCBI Taxonomy" id="412755"/>
    <lineage>
        <taxon>unclassified sequences</taxon>
        <taxon>metagenomes</taxon>
        <taxon>ecological metagenomes</taxon>
    </lineage>
</organism>
<dbReference type="AlphaFoldDB" id="X0ZVF0"/>
<proteinExistence type="predicted"/>
<comment type="caution">
    <text evidence="1">The sequence shown here is derived from an EMBL/GenBank/DDBJ whole genome shotgun (WGS) entry which is preliminary data.</text>
</comment>
<protein>
    <submittedName>
        <fullName evidence="1">Uncharacterized protein</fullName>
    </submittedName>
</protein>
<reference evidence="1" key="1">
    <citation type="journal article" date="2014" name="Front. Microbiol.">
        <title>High frequency of phylogenetically diverse reductive dehalogenase-homologous genes in deep subseafloor sedimentary metagenomes.</title>
        <authorList>
            <person name="Kawai M."/>
            <person name="Futagami T."/>
            <person name="Toyoda A."/>
            <person name="Takaki Y."/>
            <person name="Nishi S."/>
            <person name="Hori S."/>
            <person name="Arai W."/>
            <person name="Tsubouchi T."/>
            <person name="Morono Y."/>
            <person name="Uchiyama I."/>
            <person name="Ito T."/>
            <person name="Fujiyama A."/>
            <person name="Inagaki F."/>
            <person name="Takami H."/>
        </authorList>
    </citation>
    <scope>NUCLEOTIDE SEQUENCE</scope>
    <source>
        <strain evidence="1">Expedition CK06-06</strain>
    </source>
</reference>
<gene>
    <name evidence="1" type="ORF">S01H1_82805</name>
</gene>
<evidence type="ECO:0000313" key="1">
    <source>
        <dbReference type="EMBL" id="GAG52066.1"/>
    </source>
</evidence>
<feature type="non-terminal residue" evidence="1">
    <location>
        <position position="141"/>
    </location>
</feature>
<accession>X0ZVF0</accession>